<dbReference type="PANTHER" id="PTHR46913">
    <property type="entry name" value="RING-H2 FINGER PROTEIN ATL16"/>
    <property type="match status" value="1"/>
</dbReference>
<dbReference type="EMBL" id="JAATIP010000263">
    <property type="protein sequence ID" value="KAF4355640.1"/>
    <property type="molecule type" value="Genomic_DNA"/>
</dbReference>
<feature type="transmembrane region" description="Helical" evidence="16">
    <location>
        <begin position="54"/>
        <end position="80"/>
    </location>
</feature>
<accession>A0A7J6ECZ9</accession>
<feature type="compositionally biased region" description="Low complexity" evidence="15">
    <location>
        <begin position="273"/>
        <end position="283"/>
    </location>
</feature>
<keyword evidence="12 16" id="KW-0472">Membrane</keyword>
<organism evidence="18 20">
    <name type="scientific">Cannabis sativa</name>
    <name type="common">Hemp</name>
    <name type="synonym">Marijuana</name>
    <dbReference type="NCBI Taxonomy" id="3483"/>
    <lineage>
        <taxon>Eukaryota</taxon>
        <taxon>Viridiplantae</taxon>
        <taxon>Streptophyta</taxon>
        <taxon>Embryophyta</taxon>
        <taxon>Tracheophyta</taxon>
        <taxon>Spermatophyta</taxon>
        <taxon>Magnoliopsida</taxon>
        <taxon>eudicotyledons</taxon>
        <taxon>Gunneridae</taxon>
        <taxon>Pentapetalae</taxon>
        <taxon>rosids</taxon>
        <taxon>fabids</taxon>
        <taxon>Rosales</taxon>
        <taxon>Cannabaceae</taxon>
        <taxon>Cannabis</taxon>
    </lineage>
</organism>
<keyword evidence="21" id="KW-1185">Reference proteome</keyword>
<dbReference type="GO" id="GO:0008270">
    <property type="term" value="F:zinc ion binding"/>
    <property type="evidence" value="ECO:0007669"/>
    <property type="project" value="UniProtKB-KW"/>
</dbReference>
<dbReference type="Pfam" id="PF13639">
    <property type="entry name" value="zf-RING_2"/>
    <property type="match status" value="1"/>
</dbReference>
<protein>
    <recommendedName>
        <fullName evidence="4">RING-type E3 ubiquitin transferase</fullName>
        <ecNumber evidence="4">2.3.2.27</ecNumber>
    </recommendedName>
</protein>
<comment type="catalytic activity">
    <reaction evidence="1">
        <text>S-ubiquitinyl-[E2 ubiquitin-conjugating enzyme]-L-cysteine + [acceptor protein]-L-lysine = [E2 ubiquitin-conjugating enzyme]-L-cysteine + N(6)-ubiquitinyl-[acceptor protein]-L-lysine.</text>
        <dbReference type="EC" id="2.3.2.27"/>
    </reaction>
</comment>
<evidence type="ECO:0000256" key="3">
    <source>
        <dbReference type="ARBA" id="ARBA00004906"/>
    </source>
</evidence>
<feature type="compositionally biased region" description="Basic and acidic residues" evidence="15">
    <location>
        <begin position="326"/>
        <end position="335"/>
    </location>
</feature>
<feature type="region of interest" description="Disordered" evidence="15">
    <location>
        <begin position="266"/>
        <end position="335"/>
    </location>
</feature>
<dbReference type="Proteomes" id="UP000583929">
    <property type="component" value="Unassembled WGS sequence"/>
</dbReference>
<evidence type="ECO:0000256" key="13">
    <source>
        <dbReference type="ARBA" id="ARBA00024209"/>
    </source>
</evidence>
<evidence type="ECO:0000256" key="10">
    <source>
        <dbReference type="ARBA" id="ARBA00022833"/>
    </source>
</evidence>
<keyword evidence="7" id="KW-0479">Metal-binding</keyword>
<comment type="subcellular location">
    <subcellularLocation>
        <location evidence="2">Membrane</location>
        <topology evidence="2">Single-pass membrane protein</topology>
    </subcellularLocation>
</comment>
<evidence type="ECO:0000256" key="4">
    <source>
        <dbReference type="ARBA" id="ARBA00012483"/>
    </source>
</evidence>
<proteinExistence type="inferred from homology"/>
<comment type="caution">
    <text evidence="18">The sequence shown here is derived from an EMBL/GenBank/DDBJ whole genome shotgun (WGS) entry which is preliminary data.</text>
</comment>
<keyword evidence="10" id="KW-0862">Zinc</keyword>
<keyword evidence="11 16" id="KW-1133">Transmembrane helix</keyword>
<dbReference type="AlphaFoldDB" id="A0A7J6ECZ9"/>
<keyword evidence="5" id="KW-0808">Transferase</keyword>
<dbReference type="SUPFAM" id="SSF57850">
    <property type="entry name" value="RING/U-box"/>
    <property type="match status" value="1"/>
</dbReference>
<sequence length="335" mass="37264">MSFPTHHLPLPPPFPSEFTDTPKPIMTSNDNLFMGDPTNFTTPNDKNYALSGKIMLSAIVILFFVVILMVCLHLYARWYLLRARRRNQRRNRNRRNHLVFHMDTTTSATAAATRGLDPAVLNSLPIFVFSSKTQPDSDPNTAMECAVCLSEFEENEMGRRLPKCNHNFHTECIDMWFHSHSTCPLCRSPVEPGPNPELEILTEVCVAEPARIESGHGSNSGLCSECDRTSSSSSSAMGSSSFGARRKPFELVGVSIEVPRRNESFGRIEEESSYTSPSGQTSSFRSPMSRMLSFKRILSRDKRGSGMMSPSGSGTPTGYSAVNELDIERGKDVTH</sequence>
<dbReference type="Gene3D" id="3.30.40.10">
    <property type="entry name" value="Zinc/RING finger domain, C3HC4 (zinc finger)"/>
    <property type="match status" value="1"/>
</dbReference>
<evidence type="ECO:0000256" key="14">
    <source>
        <dbReference type="PROSITE-ProRule" id="PRU00175"/>
    </source>
</evidence>
<feature type="compositionally biased region" description="Low complexity" evidence="15">
    <location>
        <begin position="305"/>
        <end position="318"/>
    </location>
</feature>
<dbReference type="EMBL" id="JAATIQ010000048">
    <property type="protein sequence ID" value="KAF4393668.1"/>
    <property type="molecule type" value="Genomic_DNA"/>
</dbReference>
<dbReference type="PROSITE" id="PS50089">
    <property type="entry name" value="ZF_RING_2"/>
    <property type="match status" value="1"/>
</dbReference>
<evidence type="ECO:0000313" key="20">
    <source>
        <dbReference type="Proteomes" id="UP000525078"/>
    </source>
</evidence>
<evidence type="ECO:0000313" key="18">
    <source>
        <dbReference type="EMBL" id="KAF4355640.1"/>
    </source>
</evidence>
<evidence type="ECO:0000256" key="7">
    <source>
        <dbReference type="ARBA" id="ARBA00022723"/>
    </source>
</evidence>
<dbReference type="Proteomes" id="UP000525078">
    <property type="component" value="Unassembled WGS sequence"/>
</dbReference>
<dbReference type="FunFam" id="3.30.40.10:FF:000475">
    <property type="entry name" value="RING-H2 finger protein ATL3"/>
    <property type="match status" value="1"/>
</dbReference>
<evidence type="ECO:0000313" key="21">
    <source>
        <dbReference type="Proteomes" id="UP000583929"/>
    </source>
</evidence>
<comment type="pathway">
    <text evidence="3">Protein modification; protein ubiquitination.</text>
</comment>
<evidence type="ECO:0000256" key="11">
    <source>
        <dbReference type="ARBA" id="ARBA00022989"/>
    </source>
</evidence>
<evidence type="ECO:0000256" key="9">
    <source>
        <dbReference type="ARBA" id="ARBA00022786"/>
    </source>
</evidence>
<comment type="similarity">
    <text evidence="13">Belongs to the RING-type zinc finger family. ATL subfamily.</text>
</comment>
<evidence type="ECO:0000256" key="2">
    <source>
        <dbReference type="ARBA" id="ARBA00004167"/>
    </source>
</evidence>
<dbReference type="InterPro" id="IPR001841">
    <property type="entry name" value="Znf_RING"/>
</dbReference>
<dbReference type="GO" id="GO:0016567">
    <property type="term" value="P:protein ubiquitination"/>
    <property type="evidence" value="ECO:0007669"/>
    <property type="project" value="InterPro"/>
</dbReference>
<dbReference type="InterPro" id="IPR013083">
    <property type="entry name" value="Znf_RING/FYVE/PHD"/>
</dbReference>
<feature type="domain" description="RING-type" evidence="17">
    <location>
        <begin position="145"/>
        <end position="187"/>
    </location>
</feature>
<dbReference type="CDD" id="cd16461">
    <property type="entry name" value="RING-H2_EL5-like"/>
    <property type="match status" value="1"/>
</dbReference>
<evidence type="ECO:0000256" key="16">
    <source>
        <dbReference type="SAM" id="Phobius"/>
    </source>
</evidence>
<dbReference type="GO" id="GO:0061630">
    <property type="term" value="F:ubiquitin protein ligase activity"/>
    <property type="evidence" value="ECO:0007669"/>
    <property type="project" value="UniProtKB-EC"/>
</dbReference>
<evidence type="ECO:0000256" key="12">
    <source>
        <dbReference type="ARBA" id="ARBA00023136"/>
    </source>
</evidence>
<keyword evidence="8 14" id="KW-0863">Zinc-finger</keyword>
<evidence type="ECO:0000256" key="8">
    <source>
        <dbReference type="ARBA" id="ARBA00022771"/>
    </source>
</evidence>
<gene>
    <name evidence="18" type="ORF">F8388_013057</name>
    <name evidence="19" type="ORF">G4B88_007654</name>
</gene>
<evidence type="ECO:0000259" key="17">
    <source>
        <dbReference type="PROSITE" id="PS50089"/>
    </source>
</evidence>
<reference evidence="20 21" key="1">
    <citation type="journal article" date="2020" name="bioRxiv">
        <title>Sequence and annotation of 42 cannabis genomes reveals extensive copy number variation in cannabinoid synthesis and pathogen resistance genes.</title>
        <authorList>
            <person name="Mckernan K.J."/>
            <person name="Helbert Y."/>
            <person name="Kane L.T."/>
            <person name="Ebling H."/>
            <person name="Zhang L."/>
            <person name="Liu B."/>
            <person name="Eaton Z."/>
            <person name="Mclaughlin S."/>
            <person name="Kingan S."/>
            <person name="Baybayan P."/>
            <person name="Concepcion G."/>
            <person name="Jordan M."/>
            <person name="Riva A."/>
            <person name="Barbazuk W."/>
            <person name="Harkins T."/>
        </authorList>
    </citation>
    <scope>NUCLEOTIDE SEQUENCE [LARGE SCALE GENOMIC DNA]</scope>
    <source>
        <strain evidence="20 21">cv. Jamaican Lion 4</strain>
        <strain evidence="19">Father</strain>
        <strain evidence="18">Mother</strain>
        <tissue evidence="18">Leaf</tissue>
    </source>
</reference>
<dbReference type="PANTHER" id="PTHR46913:SF1">
    <property type="entry name" value="RING-H2 FINGER PROTEIN ATL16"/>
    <property type="match status" value="1"/>
</dbReference>
<dbReference type="InterPro" id="IPR044600">
    <property type="entry name" value="ATL1/ATL16-like"/>
</dbReference>
<keyword evidence="6 16" id="KW-0812">Transmembrane</keyword>
<evidence type="ECO:0000256" key="6">
    <source>
        <dbReference type="ARBA" id="ARBA00022692"/>
    </source>
</evidence>
<name>A0A7J6ECZ9_CANSA</name>
<dbReference type="SMART" id="SM00184">
    <property type="entry name" value="RING"/>
    <property type="match status" value="1"/>
</dbReference>
<evidence type="ECO:0000256" key="1">
    <source>
        <dbReference type="ARBA" id="ARBA00000900"/>
    </source>
</evidence>
<keyword evidence="9" id="KW-0833">Ubl conjugation pathway</keyword>
<evidence type="ECO:0000256" key="5">
    <source>
        <dbReference type="ARBA" id="ARBA00022679"/>
    </source>
</evidence>
<evidence type="ECO:0000313" key="19">
    <source>
        <dbReference type="EMBL" id="KAF4393668.1"/>
    </source>
</evidence>
<evidence type="ECO:0000256" key="15">
    <source>
        <dbReference type="SAM" id="MobiDB-lite"/>
    </source>
</evidence>
<dbReference type="GO" id="GO:0016020">
    <property type="term" value="C:membrane"/>
    <property type="evidence" value="ECO:0007669"/>
    <property type="project" value="UniProtKB-SubCell"/>
</dbReference>
<dbReference type="EC" id="2.3.2.27" evidence="4"/>